<comment type="function">
    <text evidence="9">The M ring may be actively involved in energy transduction.</text>
</comment>
<dbReference type="InterPro" id="IPR000067">
    <property type="entry name" value="FlgMring_FliF"/>
</dbReference>
<evidence type="ECO:0000256" key="8">
    <source>
        <dbReference type="ARBA" id="ARBA00023143"/>
    </source>
</evidence>
<dbReference type="EMBL" id="NHNT01000001">
    <property type="protein sequence ID" value="OUZ40477.1"/>
    <property type="molecule type" value="Genomic_DNA"/>
</dbReference>
<dbReference type="PIRSF" id="PIRSF004862">
    <property type="entry name" value="FliF"/>
    <property type="match status" value="1"/>
</dbReference>
<dbReference type="Pfam" id="PF01514">
    <property type="entry name" value="YscJ_FliF"/>
    <property type="match status" value="1"/>
</dbReference>
<evidence type="ECO:0000256" key="7">
    <source>
        <dbReference type="ARBA" id="ARBA00023136"/>
    </source>
</evidence>
<evidence type="ECO:0000259" key="12">
    <source>
        <dbReference type="Pfam" id="PF08345"/>
    </source>
</evidence>
<evidence type="ECO:0000256" key="6">
    <source>
        <dbReference type="ARBA" id="ARBA00022989"/>
    </source>
</evidence>
<evidence type="ECO:0000256" key="3">
    <source>
        <dbReference type="ARBA" id="ARBA00007971"/>
    </source>
</evidence>
<dbReference type="InterPro" id="IPR045851">
    <property type="entry name" value="AMP-bd_C_sf"/>
</dbReference>
<sequence length="531" mass="58847">MNERLTKIKSDSTGFWQSRTKNQKGALIGAFVAVIAIAAAITYFSTRTTMAQLFPEMSQAEVGRITEVLASQGVTYEVTNGGTVILVPENQVQDLQVSLAAQGYPDSGEIDTSFFTSNAGFGMTDNEFNVIKQATIETDLANLVRKFEGVKDASVMITLPEEGVFLKDAKGEAQAAIVLDTAPGHKFSDDQIKGLFNLVSMSIPNLPKENITIMNQYSEYYDLASAENGDGGIDSVTGQMEVKKTIERDLQRQVQQMLGTLIGPDKVVVNVSADIDFKKENREENLVRPVDEENMEGIEISAQRITETYSGGAAGAAEGTTEAGSVTDNFVDYVEGTNGDGDYERVEETINNDVNRIRREIQESPYKIRNLGIQVMVDPPNTEEGFDQGVRTDIEQILSTIVRTSIDQEAAGNLTDEDIANRIVVSVQQFQGNDTAEDQPQSVIPWWVWVIGGILVVAIILLVINVLRARRRKQDEEELEILEQQQQLIEIEDISEEKETEATVRRKQLEKMAKDKPEDFAKLLRSWIAED</sequence>
<keyword evidence="6 10" id="KW-1133">Transmembrane helix</keyword>
<name>A0ABX3ZLX3_9BACL</name>
<dbReference type="NCBIfam" id="TIGR00206">
    <property type="entry name" value="fliF"/>
    <property type="match status" value="1"/>
</dbReference>
<evidence type="ECO:0000256" key="1">
    <source>
        <dbReference type="ARBA" id="ARBA00004117"/>
    </source>
</evidence>
<gene>
    <name evidence="13" type="ORF">CBM15_01050</name>
</gene>
<keyword evidence="8 9" id="KW-0975">Bacterial flagellum</keyword>
<evidence type="ECO:0000313" key="13">
    <source>
        <dbReference type="EMBL" id="OUZ40477.1"/>
    </source>
</evidence>
<dbReference type="Gene3D" id="3.30.300.30">
    <property type="match status" value="1"/>
</dbReference>
<evidence type="ECO:0000256" key="4">
    <source>
        <dbReference type="ARBA" id="ARBA00022475"/>
    </source>
</evidence>
<organism evidence="13 14">
    <name type="scientific">Solibacillus kalamii</name>
    <dbReference type="NCBI Taxonomy" id="1748298"/>
    <lineage>
        <taxon>Bacteria</taxon>
        <taxon>Bacillati</taxon>
        <taxon>Bacillota</taxon>
        <taxon>Bacilli</taxon>
        <taxon>Bacillales</taxon>
        <taxon>Caryophanaceae</taxon>
        <taxon>Solibacillus</taxon>
    </lineage>
</organism>
<keyword evidence="5 10" id="KW-0812">Transmembrane</keyword>
<keyword evidence="7 10" id="KW-0472">Membrane</keyword>
<dbReference type="InterPro" id="IPR006182">
    <property type="entry name" value="FliF_N_dom"/>
</dbReference>
<feature type="domain" description="Flagellar M-ring C-terminal" evidence="12">
    <location>
        <begin position="258"/>
        <end position="399"/>
    </location>
</feature>
<comment type="similarity">
    <text evidence="3 9">Belongs to the FliF family.</text>
</comment>
<keyword evidence="13" id="KW-0282">Flagellum</keyword>
<evidence type="ECO:0000256" key="2">
    <source>
        <dbReference type="ARBA" id="ARBA00004651"/>
    </source>
</evidence>
<comment type="subcellular location">
    <subcellularLocation>
        <location evidence="1 9">Bacterial flagellum basal body</location>
    </subcellularLocation>
    <subcellularLocation>
        <location evidence="2">Cell membrane</location>
        <topology evidence="2">Multi-pass membrane protein</topology>
    </subcellularLocation>
</comment>
<dbReference type="PRINTS" id="PR01009">
    <property type="entry name" value="FLGMRINGFLIF"/>
</dbReference>
<feature type="transmembrane region" description="Helical" evidence="10">
    <location>
        <begin position="446"/>
        <end position="467"/>
    </location>
</feature>
<dbReference type="PANTHER" id="PTHR30046:SF0">
    <property type="entry name" value="FLAGELLAR M-RING PROTEIN"/>
    <property type="match status" value="1"/>
</dbReference>
<reference evidence="13 14" key="1">
    <citation type="journal article" date="2017" name="Int. J. Syst. Evol. Microbiol.">
        <title>Solibacillus kalamii sp. nov., isolated from a high-efficiency particulate arrestance filter system used in the International Space Station.</title>
        <authorList>
            <person name="Checinska Sielaff A."/>
            <person name="Kumar R.M."/>
            <person name="Pal D."/>
            <person name="Mayilraj S."/>
            <person name="Venkateswaran K."/>
        </authorList>
    </citation>
    <scope>NUCLEOTIDE SEQUENCE [LARGE SCALE GENOMIC DNA]</scope>
    <source>
        <strain evidence="13 14">ISSFR-015</strain>
    </source>
</reference>
<evidence type="ECO:0000313" key="14">
    <source>
        <dbReference type="Proteomes" id="UP000196594"/>
    </source>
</evidence>
<evidence type="ECO:0000256" key="9">
    <source>
        <dbReference type="PIRNR" id="PIRNR004862"/>
    </source>
</evidence>
<dbReference type="PANTHER" id="PTHR30046">
    <property type="entry name" value="FLAGELLAR M-RING PROTEIN"/>
    <property type="match status" value="1"/>
</dbReference>
<proteinExistence type="inferred from homology"/>
<evidence type="ECO:0000256" key="10">
    <source>
        <dbReference type="SAM" id="Phobius"/>
    </source>
</evidence>
<dbReference type="Pfam" id="PF08345">
    <property type="entry name" value="YscJ_FliF_C"/>
    <property type="match status" value="1"/>
</dbReference>
<accession>A0ABX3ZLX3</accession>
<dbReference type="InterPro" id="IPR013556">
    <property type="entry name" value="Flag_M-ring_C"/>
</dbReference>
<protein>
    <recommendedName>
        <fullName evidence="9">Flagellar M-ring protein</fullName>
    </recommendedName>
</protein>
<keyword evidence="4" id="KW-1003">Cell membrane</keyword>
<feature type="transmembrane region" description="Helical" evidence="10">
    <location>
        <begin position="25"/>
        <end position="44"/>
    </location>
</feature>
<evidence type="ECO:0000256" key="5">
    <source>
        <dbReference type="ARBA" id="ARBA00022692"/>
    </source>
</evidence>
<comment type="caution">
    <text evidence="13">The sequence shown here is derived from an EMBL/GenBank/DDBJ whole genome shotgun (WGS) entry which is preliminary data.</text>
</comment>
<dbReference type="InterPro" id="IPR043427">
    <property type="entry name" value="YscJ/FliF"/>
</dbReference>
<dbReference type="Proteomes" id="UP000196594">
    <property type="component" value="Unassembled WGS sequence"/>
</dbReference>
<keyword evidence="14" id="KW-1185">Reference proteome</keyword>
<keyword evidence="13" id="KW-0966">Cell projection</keyword>
<keyword evidence="13" id="KW-0969">Cilium</keyword>
<evidence type="ECO:0000259" key="11">
    <source>
        <dbReference type="Pfam" id="PF01514"/>
    </source>
</evidence>
<feature type="domain" description="Flagellar M-ring N-terminal" evidence="11">
    <location>
        <begin position="46"/>
        <end position="220"/>
    </location>
</feature>
<dbReference type="RefSeq" id="WP_087615414.1">
    <property type="nucleotide sequence ID" value="NZ_JAFBEY010000002.1"/>
</dbReference>